<dbReference type="InterPro" id="IPR022603">
    <property type="entry name" value="DUF3152"/>
</dbReference>
<dbReference type="EMBL" id="JAAGNC010000040">
    <property type="protein sequence ID" value="NEC55226.1"/>
    <property type="molecule type" value="Genomic_DNA"/>
</dbReference>
<feature type="domain" description="DUF3152" evidence="2">
    <location>
        <begin position="36"/>
        <end position="245"/>
    </location>
</feature>
<reference evidence="3 4" key="1">
    <citation type="submission" date="2020-01" db="EMBL/GenBank/DDBJ databases">
        <title>Insect and environment-associated Actinomycetes.</title>
        <authorList>
            <person name="Currrie C."/>
            <person name="Chevrette M."/>
            <person name="Carlson C."/>
            <person name="Stubbendieck R."/>
            <person name="Wendt-Pienkowski E."/>
        </authorList>
    </citation>
    <scope>NUCLEOTIDE SEQUENCE [LARGE SCALE GENOMIC DNA]</scope>
    <source>
        <strain evidence="3 4">SID8386</strain>
    </source>
</reference>
<evidence type="ECO:0000313" key="4">
    <source>
        <dbReference type="Proteomes" id="UP000470404"/>
    </source>
</evidence>
<comment type="caution">
    <text evidence="3">The sequence shown here is derived from an EMBL/GenBank/DDBJ whole genome shotgun (WGS) entry which is preliminary data.</text>
</comment>
<accession>A0ABX0BQS6</accession>
<evidence type="ECO:0000313" key="3">
    <source>
        <dbReference type="EMBL" id="NEC55226.1"/>
    </source>
</evidence>
<sequence>MLIPAAVPPPRATGKARPVYRPSPATASRPVDSAALPGGASFAASGAGTWHVVPGASGTTAGTGRRLLTYTVEVEDGIRPTAGDASFAAAVDTILADPRSWTGLGDVSLRRLDDPSEEPDFRVSLTSPGTSRRPDLCGFAIPYDTSCNLPKRKRVVINLARWIRGAHSYDSDLPGYRRYAVNHEVGHALGHGHVGCPAAGAPAPVMMQQTFGLSNAYLAQLNRSDPGGASPVRPDGKICRPHEWVASTP</sequence>
<dbReference type="Pfam" id="PF11350">
    <property type="entry name" value="DUF3152"/>
    <property type="match status" value="1"/>
</dbReference>
<keyword evidence="4" id="KW-1185">Reference proteome</keyword>
<protein>
    <submittedName>
        <fullName evidence="3">DUF3152 domain-containing protein</fullName>
    </submittedName>
</protein>
<name>A0ABX0BQS6_9PSEU</name>
<organism evidence="3 4">
    <name type="scientific">Amycolatopsis rubida</name>
    <dbReference type="NCBI Taxonomy" id="112413"/>
    <lineage>
        <taxon>Bacteria</taxon>
        <taxon>Bacillati</taxon>
        <taxon>Actinomycetota</taxon>
        <taxon>Actinomycetes</taxon>
        <taxon>Pseudonocardiales</taxon>
        <taxon>Pseudonocardiaceae</taxon>
        <taxon>Amycolatopsis</taxon>
    </lineage>
</organism>
<proteinExistence type="predicted"/>
<dbReference type="SUPFAM" id="SSF55486">
    <property type="entry name" value="Metalloproteases ('zincins'), catalytic domain"/>
    <property type="match status" value="1"/>
</dbReference>
<feature type="region of interest" description="Disordered" evidence="1">
    <location>
        <begin position="1"/>
        <end position="32"/>
    </location>
</feature>
<dbReference type="Proteomes" id="UP000470404">
    <property type="component" value="Unassembled WGS sequence"/>
</dbReference>
<gene>
    <name evidence="3" type="ORF">G3I59_06350</name>
</gene>
<evidence type="ECO:0000259" key="2">
    <source>
        <dbReference type="Pfam" id="PF11350"/>
    </source>
</evidence>
<evidence type="ECO:0000256" key="1">
    <source>
        <dbReference type="SAM" id="MobiDB-lite"/>
    </source>
</evidence>
<feature type="compositionally biased region" description="Pro residues" evidence="1">
    <location>
        <begin position="1"/>
        <end position="11"/>
    </location>
</feature>
<dbReference type="Gene3D" id="3.40.390.10">
    <property type="entry name" value="Collagenase (Catalytic Domain)"/>
    <property type="match status" value="1"/>
</dbReference>
<dbReference type="InterPro" id="IPR024079">
    <property type="entry name" value="MetalloPept_cat_dom_sf"/>
</dbReference>